<evidence type="ECO:0000313" key="4">
    <source>
        <dbReference type="Proteomes" id="UP001596413"/>
    </source>
</evidence>
<evidence type="ECO:0008006" key="5">
    <source>
        <dbReference type="Google" id="ProtNLM"/>
    </source>
</evidence>
<evidence type="ECO:0000256" key="2">
    <source>
        <dbReference type="SAM" id="Phobius"/>
    </source>
</evidence>
<reference evidence="4" key="1">
    <citation type="journal article" date="2019" name="Int. J. Syst. Evol. Microbiol.">
        <title>The Global Catalogue of Microorganisms (GCM) 10K type strain sequencing project: providing services to taxonomists for standard genome sequencing and annotation.</title>
        <authorList>
            <consortium name="The Broad Institute Genomics Platform"/>
            <consortium name="The Broad Institute Genome Sequencing Center for Infectious Disease"/>
            <person name="Wu L."/>
            <person name="Ma J."/>
        </authorList>
    </citation>
    <scope>NUCLEOTIDE SEQUENCE [LARGE SCALE GENOMIC DNA]</scope>
    <source>
        <strain evidence="4">CGMCC 1.13681</strain>
    </source>
</reference>
<keyword evidence="2" id="KW-0472">Membrane</keyword>
<keyword evidence="4" id="KW-1185">Reference proteome</keyword>
<sequence>MSQGDDYGNHDAAYGGGRQTRTRLPEGDAGRGPVRGGGTGPGRGVVAIVGVVVLLIAAIAFANQDRDDSGPRTDTPGKGNATAPSGERPVTGSTGGIPSGFPKTEQGAQSAAANYAVALGGTGMFNAPTRHSIVDALYTPDAAAQLKSAQDKAYSAAFLQRMGLDSSGKPPSGKTFISRTVPIGTKTLEFNGDKAKVSVWYTGLIGMAGRGSTDPVRTNWMTWTFDLRYVGSDWKIVDDNQQEGPAPVPGDVPAATDTEISGAVEEFGGFTYAR</sequence>
<gene>
    <name evidence="3" type="ORF">ACFQLX_15305</name>
</gene>
<dbReference type="EMBL" id="JBHSZO010000022">
    <property type="protein sequence ID" value="MFC7219528.1"/>
    <property type="molecule type" value="Genomic_DNA"/>
</dbReference>
<dbReference type="Proteomes" id="UP001596413">
    <property type="component" value="Unassembled WGS sequence"/>
</dbReference>
<feature type="region of interest" description="Disordered" evidence="1">
    <location>
        <begin position="1"/>
        <end position="41"/>
    </location>
</feature>
<protein>
    <recommendedName>
        <fullName evidence="5">Integral membrane protein</fullName>
    </recommendedName>
</protein>
<keyword evidence="2" id="KW-1133">Transmembrane helix</keyword>
<proteinExistence type="predicted"/>
<dbReference type="RefSeq" id="WP_386415316.1">
    <property type="nucleotide sequence ID" value="NZ_JBHSZO010000022.1"/>
</dbReference>
<feature type="region of interest" description="Disordered" evidence="1">
    <location>
        <begin position="65"/>
        <end position="106"/>
    </location>
</feature>
<organism evidence="3 4">
    <name type="scientific">Streptomyces polyrhachis</name>
    <dbReference type="NCBI Taxonomy" id="1282885"/>
    <lineage>
        <taxon>Bacteria</taxon>
        <taxon>Bacillati</taxon>
        <taxon>Actinomycetota</taxon>
        <taxon>Actinomycetes</taxon>
        <taxon>Kitasatosporales</taxon>
        <taxon>Streptomycetaceae</taxon>
        <taxon>Streptomyces</taxon>
    </lineage>
</organism>
<feature type="transmembrane region" description="Helical" evidence="2">
    <location>
        <begin position="44"/>
        <end position="62"/>
    </location>
</feature>
<comment type="caution">
    <text evidence="3">The sequence shown here is derived from an EMBL/GenBank/DDBJ whole genome shotgun (WGS) entry which is preliminary data.</text>
</comment>
<keyword evidence="2" id="KW-0812">Transmembrane</keyword>
<accession>A0ABW2GJ11</accession>
<evidence type="ECO:0000313" key="3">
    <source>
        <dbReference type="EMBL" id="MFC7219528.1"/>
    </source>
</evidence>
<evidence type="ECO:0000256" key="1">
    <source>
        <dbReference type="SAM" id="MobiDB-lite"/>
    </source>
</evidence>
<name>A0ABW2GJ11_9ACTN</name>